<proteinExistence type="predicted"/>
<accession>A0A512N8W1</accession>
<dbReference type="Gene3D" id="2.60.40.1220">
    <property type="match status" value="1"/>
</dbReference>
<evidence type="ECO:0000313" key="4">
    <source>
        <dbReference type="EMBL" id="GEP55419.1"/>
    </source>
</evidence>
<gene>
    <name evidence="4" type="ORF">RSO01_25850</name>
</gene>
<dbReference type="InterPro" id="IPR014756">
    <property type="entry name" value="Ig_E-set"/>
</dbReference>
<dbReference type="Pfam" id="PF04234">
    <property type="entry name" value="CopC"/>
    <property type="match status" value="1"/>
</dbReference>
<reference evidence="4 5" key="1">
    <citation type="submission" date="2019-07" db="EMBL/GenBank/DDBJ databases">
        <title>Whole genome shotgun sequence of Reyranella soli NBRC 108950.</title>
        <authorList>
            <person name="Hosoyama A."/>
            <person name="Uohara A."/>
            <person name="Ohji S."/>
            <person name="Ichikawa N."/>
        </authorList>
    </citation>
    <scope>NUCLEOTIDE SEQUENCE [LARGE SCALE GENOMIC DNA]</scope>
    <source>
        <strain evidence="4 5">NBRC 108950</strain>
    </source>
</reference>
<evidence type="ECO:0000313" key="5">
    <source>
        <dbReference type="Proteomes" id="UP000321058"/>
    </source>
</evidence>
<dbReference type="InterPro" id="IPR007348">
    <property type="entry name" value="CopC_dom"/>
</dbReference>
<evidence type="ECO:0000259" key="3">
    <source>
        <dbReference type="Pfam" id="PF04234"/>
    </source>
</evidence>
<dbReference type="Proteomes" id="UP000321058">
    <property type="component" value="Unassembled WGS sequence"/>
</dbReference>
<dbReference type="GO" id="GO:0042597">
    <property type="term" value="C:periplasmic space"/>
    <property type="evidence" value="ECO:0007669"/>
    <property type="project" value="InterPro"/>
</dbReference>
<keyword evidence="1" id="KW-0732">Signal</keyword>
<sequence>MQSTPAASAVIDGRGSEFFVRFDRPVDHIRSTLEIMQDGKLVERLVPRLESAPEVLFARAPTLVPGSYNLHWAVRTVAGKETIQGDIPFSVAGQR</sequence>
<dbReference type="EMBL" id="BKAJ01000037">
    <property type="protein sequence ID" value="GEP55419.1"/>
    <property type="molecule type" value="Genomic_DNA"/>
</dbReference>
<organism evidence="4 5">
    <name type="scientific">Reyranella soli</name>
    <dbReference type="NCBI Taxonomy" id="1230389"/>
    <lineage>
        <taxon>Bacteria</taxon>
        <taxon>Pseudomonadati</taxon>
        <taxon>Pseudomonadota</taxon>
        <taxon>Alphaproteobacteria</taxon>
        <taxon>Hyphomicrobiales</taxon>
        <taxon>Reyranellaceae</taxon>
        <taxon>Reyranella</taxon>
    </lineage>
</organism>
<dbReference type="GO" id="GO:0046688">
    <property type="term" value="P:response to copper ion"/>
    <property type="evidence" value="ECO:0007669"/>
    <property type="project" value="InterPro"/>
</dbReference>
<keyword evidence="2" id="KW-0186">Copper</keyword>
<evidence type="ECO:0000256" key="1">
    <source>
        <dbReference type="ARBA" id="ARBA00022729"/>
    </source>
</evidence>
<dbReference type="SUPFAM" id="SSF81296">
    <property type="entry name" value="E set domains"/>
    <property type="match status" value="1"/>
</dbReference>
<dbReference type="InterPro" id="IPR014755">
    <property type="entry name" value="Cu-Rt/internalin_Ig-like"/>
</dbReference>
<dbReference type="GO" id="GO:0005507">
    <property type="term" value="F:copper ion binding"/>
    <property type="evidence" value="ECO:0007669"/>
    <property type="project" value="InterPro"/>
</dbReference>
<feature type="domain" description="CopC" evidence="3">
    <location>
        <begin position="2"/>
        <end position="91"/>
    </location>
</feature>
<name>A0A512N8W1_9HYPH</name>
<protein>
    <recommendedName>
        <fullName evidence="3">CopC domain-containing protein</fullName>
    </recommendedName>
</protein>
<evidence type="ECO:0000256" key="2">
    <source>
        <dbReference type="ARBA" id="ARBA00023008"/>
    </source>
</evidence>
<dbReference type="AlphaFoldDB" id="A0A512N8W1"/>
<comment type="caution">
    <text evidence="4">The sequence shown here is derived from an EMBL/GenBank/DDBJ whole genome shotgun (WGS) entry which is preliminary data.</text>
</comment>
<keyword evidence="5" id="KW-1185">Reference proteome</keyword>